<evidence type="ECO:0008006" key="3">
    <source>
        <dbReference type="Google" id="ProtNLM"/>
    </source>
</evidence>
<accession>A0A245ZD39</accession>
<dbReference type="OrthoDB" id="4380123at2"/>
<dbReference type="PANTHER" id="PTHR17985:SF8">
    <property type="entry name" value="TRANSPORT AND GOLGI ORGANIZATION PROTEIN 2 HOMOLOG"/>
    <property type="match status" value="1"/>
</dbReference>
<dbReference type="PANTHER" id="PTHR17985">
    <property type="entry name" value="SER/THR-RICH PROTEIN T10 IN DGCR REGION"/>
    <property type="match status" value="1"/>
</dbReference>
<protein>
    <recommendedName>
        <fullName evidence="3">NRDE family protein</fullName>
    </recommendedName>
</protein>
<dbReference type="Proteomes" id="UP000197290">
    <property type="component" value="Unassembled WGS sequence"/>
</dbReference>
<reference evidence="1 2" key="1">
    <citation type="submission" date="2017-03" db="EMBL/GenBank/DDBJ databases">
        <title>Genome sequence of Sphingomonas dokdonensis DSM 21029.</title>
        <authorList>
            <person name="Poehlein A."/>
            <person name="Wuebbeler J.H."/>
            <person name="Steinbuechel A."/>
            <person name="Daniel R."/>
        </authorList>
    </citation>
    <scope>NUCLEOTIDE SEQUENCE [LARGE SCALE GENOMIC DNA]</scope>
    <source>
        <strain evidence="1 2">DSM 21029</strain>
    </source>
</reference>
<gene>
    <name evidence="1" type="ORF">SPDO_32130</name>
</gene>
<sequence length="234" mass="24710">MCVVALALDAHPHWRLVVAGNRDEFHVRASAPLARWDEAPHVIGGRDLVSGGGWIGVSETGRFAVVTNVAGYPRGKDAPSRGALVADYLRDGTLPDDAALPAFGGFSLMTVGEAADFRSNRPTLIHQPLAAGLHGISNGPLDPPWPRTRTLTAALGDWLDADTAPDALLATLADETSVVEGERPVFIRDAVYGTRCSTVIAIAHDGSGTMIERRFDAGGMAAGETRLDVAWPGR</sequence>
<dbReference type="InterPro" id="IPR008551">
    <property type="entry name" value="TANGO2"/>
</dbReference>
<dbReference type="Pfam" id="PF05742">
    <property type="entry name" value="TANGO2"/>
    <property type="match status" value="1"/>
</dbReference>
<evidence type="ECO:0000313" key="2">
    <source>
        <dbReference type="Proteomes" id="UP000197290"/>
    </source>
</evidence>
<keyword evidence="2" id="KW-1185">Reference proteome</keyword>
<proteinExistence type="predicted"/>
<organism evidence="1 2">
    <name type="scientific">Sphingomonas dokdonensis</name>
    <dbReference type="NCBI Taxonomy" id="344880"/>
    <lineage>
        <taxon>Bacteria</taxon>
        <taxon>Pseudomonadati</taxon>
        <taxon>Pseudomonadota</taxon>
        <taxon>Alphaproteobacteria</taxon>
        <taxon>Sphingomonadales</taxon>
        <taxon>Sphingomonadaceae</taxon>
        <taxon>Sphingomonas</taxon>
    </lineage>
</organism>
<dbReference type="RefSeq" id="WP_088368514.1">
    <property type="nucleotide sequence ID" value="NZ_NBBI01000012.1"/>
</dbReference>
<name>A0A245ZD39_9SPHN</name>
<dbReference type="AlphaFoldDB" id="A0A245ZD39"/>
<comment type="caution">
    <text evidence="1">The sequence shown here is derived from an EMBL/GenBank/DDBJ whole genome shotgun (WGS) entry which is preliminary data.</text>
</comment>
<dbReference type="EMBL" id="NBBI01000012">
    <property type="protein sequence ID" value="OWK27625.1"/>
    <property type="molecule type" value="Genomic_DNA"/>
</dbReference>
<evidence type="ECO:0000313" key="1">
    <source>
        <dbReference type="EMBL" id="OWK27625.1"/>
    </source>
</evidence>